<reference evidence="1 2" key="1">
    <citation type="submission" date="2014-09" db="EMBL/GenBank/DDBJ databases">
        <title>Vibrio maritimus JCM 19235. (C45) whole genome shotgun sequence.</title>
        <authorList>
            <person name="Sawabe T."/>
            <person name="Meirelles P."/>
            <person name="Nakanishi M."/>
            <person name="Sayaka M."/>
            <person name="Hattori M."/>
            <person name="Ohkuma M."/>
        </authorList>
    </citation>
    <scope>NUCLEOTIDE SEQUENCE [LARGE SCALE GENOMIC DNA]</scope>
    <source>
        <strain evidence="2">JCM19235</strain>
    </source>
</reference>
<gene>
    <name evidence="1" type="ORF">JCM19235_1970</name>
</gene>
<dbReference type="AlphaFoldDB" id="A0A090SGF8"/>
<protein>
    <submittedName>
        <fullName evidence="1">Uncharacterized protein</fullName>
    </submittedName>
</protein>
<name>A0A090SGF8_9VIBR</name>
<dbReference type="Gene3D" id="3.30.40.190">
    <property type="match status" value="1"/>
</dbReference>
<accession>A0A090SGF8</accession>
<evidence type="ECO:0000313" key="1">
    <source>
        <dbReference type="EMBL" id="GAL18547.1"/>
    </source>
</evidence>
<dbReference type="EMBL" id="BBMR01000003">
    <property type="protein sequence ID" value="GAL18547.1"/>
    <property type="molecule type" value="Genomic_DNA"/>
</dbReference>
<sequence length="121" mass="14115">MTEPNARLEKAWLNRVAEFAQQHGAFPHQANNNIELHHVAGRKAKHNKIHIGKWFVIPMMFDFHNPNSNHPLNVTHYRKRFTDRYGDQRTLWAQMATQILAEDGDLPFDAEVINAIADTRY</sequence>
<dbReference type="Proteomes" id="UP000029228">
    <property type="component" value="Unassembled WGS sequence"/>
</dbReference>
<proteinExistence type="predicted"/>
<dbReference type="STRING" id="990268.JCM19235_1970"/>
<reference evidence="1 2" key="2">
    <citation type="submission" date="2014-09" db="EMBL/GenBank/DDBJ databases">
        <authorList>
            <consortium name="NBRP consortium"/>
            <person name="Sawabe T."/>
            <person name="Meirelles P."/>
            <person name="Nakanishi M."/>
            <person name="Sayaka M."/>
            <person name="Hattori M."/>
            <person name="Ohkuma M."/>
        </authorList>
    </citation>
    <scope>NUCLEOTIDE SEQUENCE [LARGE SCALE GENOMIC DNA]</scope>
    <source>
        <strain evidence="2">JCM19235</strain>
    </source>
</reference>
<comment type="caution">
    <text evidence="1">The sequence shown here is derived from an EMBL/GenBank/DDBJ whole genome shotgun (WGS) entry which is preliminary data.</text>
</comment>
<organism evidence="1 2">
    <name type="scientific">Vibrio maritimus</name>
    <dbReference type="NCBI Taxonomy" id="990268"/>
    <lineage>
        <taxon>Bacteria</taxon>
        <taxon>Pseudomonadati</taxon>
        <taxon>Pseudomonadota</taxon>
        <taxon>Gammaproteobacteria</taxon>
        <taxon>Vibrionales</taxon>
        <taxon>Vibrionaceae</taxon>
        <taxon>Vibrio</taxon>
    </lineage>
</organism>
<keyword evidence="2" id="KW-1185">Reference proteome</keyword>
<evidence type="ECO:0000313" key="2">
    <source>
        <dbReference type="Proteomes" id="UP000029228"/>
    </source>
</evidence>